<keyword evidence="2" id="KW-0378">Hydrolase</keyword>
<feature type="transmembrane region" description="Helical" evidence="1">
    <location>
        <begin position="125"/>
        <end position="148"/>
    </location>
</feature>
<dbReference type="PANTHER" id="PTHR40031">
    <property type="entry name" value="HYPOTHETICAL MEMBRANE SPANNING PROTEIN"/>
    <property type="match status" value="1"/>
</dbReference>
<keyword evidence="1" id="KW-0812">Transmembrane</keyword>
<reference evidence="2 3" key="1">
    <citation type="submission" date="2020-01" db="EMBL/GenBank/DDBJ databases">
        <title>Whole genome and functional gene identification of agarase of Vibrio HN897.</title>
        <authorList>
            <person name="Liu Y."/>
            <person name="Zhao Z."/>
        </authorList>
    </citation>
    <scope>NUCLEOTIDE SEQUENCE [LARGE SCALE GENOMIC DNA]</scope>
    <source>
        <strain evidence="2 3">HN897</strain>
    </source>
</reference>
<dbReference type="Proteomes" id="UP000464262">
    <property type="component" value="Chromosome 2"/>
</dbReference>
<dbReference type="GO" id="GO:0016787">
    <property type="term" value="F:hydrolase activity"/>
    <property type="evidence" value="ECO:0007669"/>
    <property type="project" value="UniProtKB-KW"/>
</dbReference>
<feature type="transmembrane region" description="Helical" evidence="1">
    <location>
        <begin position="155"/>
        <end position="173"/>
    </location>
</feature>
<organism evidence="2 3">
    <name type="scientific">Vibrio astriarenae</name>
    <dbReference type="NCBI Taxonomy" id="1481923"/>
    <lineage>
        <taxon>Bacteria</taxon>
        <taxon>Pseudomonadati</taxon>
        <taxon>Pseudomonadota</taxon>
        <taxon>Gammaproteobacteria</taxon>
        <taxon>Vibrionales</taxon>
        <taxon>Vibrionaceae</taxon>
        <taxon>Vibrio</taxon>
    </lineage>
</organism>
<dbReference type="KEGG" id="vas:GT360_16085"/>
<proteinExistence type="predicted"/>
<sequence length="333" mass="38005">MDPITQGLLGASLAQSVSNKQHIIVGGIIGFLSGMAPDLDVLIRSSSDPLLFLEYHRQFTHSLLFIPIGSLLCAVVLHPIIGRRWKLTFKQSSLFCLLGFATHALLDACTSYGTQLLWPLSDERYAWNLVSVIDPLFTFLLLALMFTASLKRTPWVARVALIWAVAYPTLGLIQRERAESAAWLLAQQRQHQPVRLFAKPSFGNIVVWKSVYETNEAFHADAIRAGRTIRIYEGEFIPKLNIKQDFAWLEKDSQQAKDITRFSRFSDGYLAQDNSEPMAIFDVRYSMMPNQIEPMWSIQLSKQRTSLEHVEYITHRNSSKESREQMLNMLLDK</sequence>
<evidence type="ECO:0000313" key="2">
    <source>
        <dbReference type="EMBL" id="QIA65080.1"/>
    </source>
</evidence>
<gene>
    <name evidence="2" type="ORF">GT360_16085</name>
</gene>
<evidence type="ECO:0000313" key="3">
    <source>
        <dbReference type="Proteomes" id="UP000464262"/>
    </source>
</evidence>
<dbReference type="InterPro" id="IPR007404">
    <property type="entry name" value="YdjM-like"/>
</dbReference>
<dbReference type="Pfam" id="PF04307">
    <property type="entry name" value="YdjM"/>
    <property type="match status" value="1"/>
</dbReference>
<feature type="transmembrane region" description="Helical" evidence="1">
    <location>
        <begin position="94"/>
        <end position="113"/>
    </location>
</feature>
<accession>A0A7Z2T6B0</accession>
<evidence type="ECO:0000256" key="1">
    <source>
        <dbReference type="SAM" id="Phobius"/>
    </source>
</evidence>
<protein>
    <submittedName>
        <fullName evidence="2">Metal-dependent hydrolase</fullName>
    </submittedName>
</protein>
<keyword evidence="3" id="KW-1185">Reference proteome</keyword>
<dbReference type="PANTHER" id="PTHR40031:SF1">
    <property type="entry name" value="MEMBRANE-BOUND METAL-DEPENDENT HYDROLASE"/>
    <property type="match status" value="1"/>
</dbReference>
<dbReference type="RefSeq" id="WP_164649979.1">
    <property type="nucleotide sequence ID" value="NZ_CP047476.1"/>
</dbReference>
<keyword evidence="1" id="KW-1133">Transmembrane helix</keyword>
<feature type="transmembrane region" description="Helical" evidence="1">
    <location>
        <begin position="63"/>
        <end position="82"/>
    </location>
</feature>
<dbReference type="AlphaFoldDB" id="A0A7Z2T6B0"/>
<keyword evidence="1" id="KW-0472">Membrane</keyword>
<name>A0A7Z2T6B0_9VIBR</name>
<dbReference type="EMBL" id="CP047476">
    <property type="protein sequence ID" value="QIA65080.1"/>
    <property type="molecule type" value="Genomic_DNA"/>
</dbReference>
<dbReference type="InterPro" id="IPR053170">
    <property type="entry name" value="Transcription_regulator"/>
</dbReference>